<dbReference type="SUPFAM" id="SSF56281">
    <property type="entry name" value="Metallo-hydrolase/oxidoreductase"/>
    <property type="match status" value="1"/>
</dbReference>
<name>A0A3B1CF99_9ZZZZ</name>
<dbReference type="PANTHER" id="PTHR15032">
    <property type="entry name" value="N-ACYL-PHOSPHATIDYLETHANOLAMINE-HYDROLYZING PHOSPHOLIPASE D"/>
    <property type="match status" value="1"/>
</dbReference>
<dbReference type="PIRSF" id="PIRSF038896">
    <property type="entry name" value="NAPE-PLD"/>
    <property type="match status" value="1"/>
</dbReference>
<dbReference type="Pfam" id="PF12706">
    <property type="entry name" value="Lactamase_B_2"/>
    <property type="match status" value="1"/>
</dbReference>
<dbReference type="AlphaFoldDB" id="A0A3B1CF99"/>
<evidence type="ECO:0000259" key="1">
    <source>
        <dbReference type="Pfam" id="PF12706"/>
    </source>
</evidence>
<dbReference type="InterPro" id="IPR001279">
    <property type="entry name" value="Metallo-B-lactamas"/>
</dbReference>
<dbReference type="InterPro" id="IPR036866">
    <property type="entry name" value="RibonucZ/Hydroxyglut_hydro"/>
</dbReference>
<dbReference type="PANTHER" id="PTHR15032:SF4">
    <property type="entry name" value="N-ACYL-PHOSPHATIDYLETHANOLAMINE-HYDROLYZING PHOSPHOLIPASE D"/>
    <property type="match status" value="1"/>
</dbReference>
<dbReference type="InterPro" id="IPR024884">
    <property type="entry name" value="NAPE-PLD"/>
</dbReference>
<evidence type="ECO:0000313" key="2">
    <source>
        <dbReference type="EMBL" id="VAX15467.1"/>
    </source>
</evidence>
<reference evidence="2" key="1">
    <citation type="submission" date="2018-06" db="EMBL/GenBank/DDBJ databases">
        <authorList>
            <person name="Zhirakovskaya E."/>
        </authorList>
    </citation>
    <scope>NUCLEOTIDE SEQUENCE</scope>
</reference>
<protein>
    <submittedName>
        <fullName evidence="2">Outer membrane protein romA</fullName>
    </submittedName>
</protein>
<dbReference type="GO" id="GO:0008270">
    <property type="term" value="F:zinc ion binding"/>
    <property type="evidence" value="ECO:0007669"/>
    <property type="project" value="InterPro"/>
</dbReference>
<dbReference type="GO" id="GO:0005737">
    <property type="term" value="C:cytoplasm"/>
    <property type="evidence" value="ECO:0007669"/>
    <property type="project" value="TreeGrafter"/>
</dbReference>
<organism evidence="2">
    <name type="scientific">hydrothermal vent metagenome</name>
    <dbReference type="NCBI Taxonomy" id="652676"/>
    <lineage>
        <taxon>unclassified sequences</taxon>
        <taxon>metagenomes</taxon>
        <taxon>ecological metagenomes</taxon>
    </lineage>
</organism>
<gene>
    <name evidence="2" type="ORF">MNBD_IGNAVI01-436</name>
</gene>
<dbReference type="EMBL" id="UOGD01000022">
    <property type="protein sequence ID" value="VAX15467.1"/>
    <property type="molecule type" value="Genomic_DNA"/>
</dbReference>
<sequence length="328" mass="36976">MRNNTINCGNRKLLKQLFLPVLILLTIIFNSCTAILSTSNSVGSSVSALFSSPKKVENKITDPVRDDARLAVLWIGHATFLIQIDNKFILTDPVFTETTAFVSKRLTEPGLDPENLPEIDVVLISHLHADHLSIGSLDMIESKVKELLVPQEGLVYIPNFDFESNELKTWHTWEKDGLKITAVPVLHNGMRYGIDAEWLDKSFTGYIIQYDGITVYFSGDTGYEKGTTIFKETGKKFPNIDLALLPISPIHPREYSKGRHTGPVDALKIMSELNAKEMIPMHFDTFPESYDSLGEAENRMREVMKENDLTKDKIIILKIGEQKVIIPK</sequence>
<dbReference type="Gene3D" id="3.60.15.10">
    <property type="entry name" value="Ribonuclease Z/Hydroxyacylglutathione hydrolase-like"/>
    <property type="match status" value="1"/>
</dbReference>
<feature type="domain" description="Metallo-beta-lactamase" evidence="1">
    <location>
        <begin position="89"/>
        <end position="283"/>
    </location>
</feature>
<dbReference type="GO" id="GO:0070290">
    <property type="term" value="F:N-acylphosphatidylethanolamine-specific phospholipase D activity"/>
    <property type="evidence" value="ECO:0007669"/>
    <property type="project" value="InterPro"/>
</dbReference>
<accession>A0A3B1CF99</accession>
<proteinExistence type="predicted"/>